<dbReference type="GO" id="GO:0006515">
    <property type="term" value="P:protein quality control for misfolded or incompletely synthesized proteins"/>
    <property type="evidence" value="ECO:0007669"/>
    <property type="project" value="TreeGrafter"/>
</dbReference>
<keyword evidence="3" id="KW-0677">Repeat</keyword>
<proteinExistence type="predicted"/>
<dbReference type="InterPro" id="IPR003613">
    <property type="entry name" value="Ubox_domain"/>
</dbReference>
<keyword evidence="2" id="KW-0808">Transferase</keyword>
<dbReference type="InterPro" id="IPR013083">
    <property type="entry name" value="Znf_RING/FYVE/PHD"/>
</dbReference>
<dbReference type="GO" id="GO:0003755">
    <property type="term" value="F:peptidyl-prolyl cis-trans isomerase activity"/>
    <property type="evidence" value="ECO:0007669"/>
    <property type="project" value="UniProtKB-KW"/>
</dbReference>
<dbReference type="GO" id="GO:0051087">
    <property type="term" value="F:protein-folding chaperone binding"/>
    <property type="evidence" value="ECO:0007669"/>
    <property type="project" value="TreeGrafter"/>
</dbReference>
<evidence type="ECO:0000256" key="2">
    <source>
        <dbReference type="ARBA" id="ARBA00022679"/>
    </source>
</evidence>
<dbReference type="GO" id="GO:0000209">
    <property type="term" value="P:protein polyubiquitination"/>
    <property type="evidence" value="ECO:0007669"/>
    <property type="project" value="TreeGrafter"/>
</dbReference>
<dbReference type="SMART" id="SM00504">
    <property type="entry name" value="Ubox"/>
    <property type="match status" value="1"/>
</dbReference>
<protein>
    <submittedName>
        <fullName evidence="8">U-box-domain-containing protein</fullName>
    </submittedName>
</protein>
<dbReference type="InterPro" id="IPR019734">
    <property type="entry name" value="TPR_rpt"/>
</dbReference>
<dbReference type="GO" id="GO:0005737">
    <property type="term" value="C:cytoplasm"/>
    <property type="evidence" value="ECO:0007669"/>
    <property type="project" value="TreeGrafter"/>
</dbReference>
<organism evidence="8 9">
    <name type="scientific">Piedraia hortae CBS 480.64</name>
    <dbReference type="NCBI Taxonomy" id="1314780"/>
    <lineage>
        <taxon>Eukaryota</taxon>
        <taxon>Fungi</taxon>
        <taxon>Dikarya</taxon>
        <taxon>Ascomycota</taxon>
        <taxon>Pezizomycotina</taxon>
        <taxon>Dothideomycetes</taxon>
        <taxon>Dothideomycetidae</taxon>
        <taxon>Capnodiales</taxon>
        <taxon>Piedraiaceae</taxon>
        <taxon>Piedraia</taxon>
    </lineage>
</organism>
<dbReference type="Proteomes" id="UP000799421">
    <property type="component" value="Unassembled WGS sequence"/>
</dbReference>
<accession>A0A6A7BRN0</accession>
<dbReference type="GO" id="GO:0043161">
    <property type="term" value="P:proteasome-mediated ubiquitin-dependent protein catabolic process"/>
    <property type="evidence" value="ECO:0007669"/>
    <property type="project" value="TreeGrafter"/>
</dbReference>
<dbReference type="InterPro" id="IPR011990">
    <property type="entry name" value="TPR-like_helical_dom_sf"/>
</dbReference>
<feature type="repeat" description="TPR" evidence="6">
    <location>
        <begin position="3"/>
        <end position="36"/>
    </location>
</feature>
<dbReference type="GO" id="GO:0071218">
    <property type="term" value="P:cellular response to misfolded protein"/>
    <property type="evidence" value="ECO:0007669"/>
    <property type="project" value="TreeGrafter"/>
</dbReference>
<dbReference type="GO" id="GO:0045862">
    <property type="term" value="P:positive regulation of proteolysis"/>
    <property type="evidence" value="ECO:0007669"/>
    <property type="project" value="TreeGrafter"/>
</dbReference>
<evidence type="ECO:0000259" key="7">
    <source>
        <dbReference type="PROSITE" id="PS51698"/>
    </source>
</evidence>
<dbReference type="SUPFAM" id="SSF48452">
    <property type="entry name" value="TPR-like"/>
    <property type="match status" value="1"/>
</dbReference>
<keyword evidence="5" id="KW-0697">Rotamase</keyword>
<keyword evidence="4" id="KW-0833">Ubl conjugation pathway</keyword>
<keyword evidence="9" id="KW-1185">Reference proteome</keyword>
<comment type="catalytic activity">
    <reaction evidence="1">
        <text>S-ubiquitinyl-[E2 ubiquitin-conjugating enzyme]-L-cysteine + [acceptor protein]-L-lysine = [E2 ubiquitin-conjugating enzyme]-L-cysteine + N(6)-ubiquitinyl-[acceptor protein]-L-lysine.</text>
        <dbReference type="EC" id="2.3.2.27"/>
    </reaction>
</comment>
<dbReference type="EMBL" id="MU006024">
    <property type="protein sequence ID" value="KAF2857880.1"/>
    <property type="molecule type" value="Genomic_DNA"/>
</dbReference>
<keyword evidence="5" id="KW-0413">Isomerase</keyword>
<dbReference type="Gene3D" id="1.25.40.10">
    <property type="entry name" value="Tetratricopeptide repeat domain"/>
    <property type="match status" value="1"/>
</dbReference>
<dbReference type="Pfam" id="PF04564">
    <property type="entry name" value="U-box"/>
    <property type="match status" value="1"/>
</dbReference>
<evidence type="ECO:0000256" key="3">
    <source>
        <dbReference type="ARBA" id="ARBA00022737"/>
    </source>
</evidence>
<evidence type="ECO:0000256" key="1">
    <source>
        <dbReference type="ARBA" id="ARBA00000900"/>
    </source>
</evidence>
<evidence type="ECO:0000256" key="6">
    <source>
        <dbReference type="PROSITE-ProRule" id="PRU00339"/>
    </source>
</evidence>
<gene>
    <name evidence="8" type="ORF">K470DRAFT_266484</name>
</gene>
<evidence type="ECO:0000313" key="8">
    <source>
        <dbReference type="EMBL" id="KAF2857880.1"/>
    </source>
</evidence>
<name>A0A6A7BRN0_9PEZI</name>
<dbReference type="SUPFAM" id="SSF57850">
    <property type="entry name" value="RING/U-box"/>
    <property type="match status" value="1"/>
</dbReference>
<evidence type="ECO:0000256" key="5">
    <source>
        <dbReference type="ARBA" id="ARBA00023110"/>
    </source>
</evidence>
<sequence>MDPTTLKNKGNTAFRTGDFLSAERSYTSAITTTPSNPILYTNRANARLKLHRYLDAASDCHIALALSSSNAKAHYFLSQAQLGLSQPDEALASSMKAYNLSRRAGDLARVKDFQSYSSLVLKCRKARLLARQTKKRKGRSALLAELEELLTQHHQTQINSITDPAEKKKVEGEFKEKVRSLRDVFESKRKNVPNWMTDPITFEIMHDPVTTKHGHSYERGTIIEHLKRNAVDPLTRETLFVRDLRDNLALREACEEFWNRGEGGVDW</sequence>
<feature type="domain" description="U-box" evidence="7">
    <location>
        <begin position="191"/>
        <end position="264"/>
    </location>
</feature>
<evidence type="ECO:0000256" key="4">
    <source>
        <dbReference type="ARBA" id="ARBA00022786"/>
    </source>
</evidence>
<dbReference type="Gene3D" id="3.30.40.10">
    <property type="entry name" value="Zinc/RING finger domain, C3HC4 (zinc finger)"/>
    <property type="match status" value="1"/>
</dbReference>
<evidence type="ECO:0000313" key="9">
    <source>
        <dbReference type="Proteomes" id="UP000799421"/>
    </source>
</evidence>
<keyword evidence="6" id="KW-0802">TPR repeat</keyword>
<dbReference type="PANTHER" id="PTHR46803:SF2">
    <property type="entry name" value="E3 UBIQUITIN-PROTEIN LIGASE CHIP"/>
    <property type="match status" value="1"/>
</dbReference>
<dbReference type="PROSITE" id="PS50005">
    <property type="entry name" value="TPR"/>
    <property type="match status" value="1"/>
</dbReference>
<reference evidence="8" key="1">
    <citation type="journal article" date="2020" name="Stud. Mycol.">
        <title>101 Dothideomycetes genomes: a test case for predicting lifestyles and emergence of pathogens.</title>
        <authorList>
            <person name="Haridas S."/>
            <person name="Albert R."/>
            <person name="Binder M."/>
            <person name="Bloem J."/>
            <person name="Labutti K."/>
            <person name="Salamov A."/>
            <person name="Andreopoulos B."/>
            <person name="Baker S."/>
            <person name="Barry K."/>
            <person name="Bills G."/>
            <person name="Bluhm B."/>
            <person name="Cannon C."/>
            <person name="Castanera R."/>
            <person name="Culley D."/>
            <person name="Daum C."/>
            <person name="Ezra D."/>
            <person name="Gonzalez J."/>
            <person name="Henrissat B."/>
            <person name="Kuo A."/>
            <person name="Liang C."/>
            <person name="Lipzen A."/>
            <person name="Lutzoni F."/>
            <person name="Magnuson J."/>
            <person name="Mondo S."/>
            <person name="Nolan M."/>
            <person name="Ohm R."/>
            <person name="Pangilinan J."/>
            <person name="Park H.-J."/>
            <person name="Ramirez L."/>
            <person name="Alfaro M."/>
            <person name="Sun H."/>
            <person name="Tritt A."/>
            <person name="Yoshinaga Y."/>
            <person name="Zwiers L.-H."/>
            <person name="Turgeon B."/>
            <person name="Goodwin S."/>
            <person name="Spatafora J."/>
            <person name="Crous P."/>
            <person name="Grigoriev I."/>
        </authorList>
    </citation>
    <scope>NUCLEOTIDE SEQUENCE</scope>
    <source>
        <strain evidence="8">CBS 480.64</strain>
    </source>
</reference>
<dbReference type="AlphaFoldDB" id="A0A6A7BRN0"/>
<dbReference type="GO" id="GO:0061630">
    <property type="term" value="F:ubiquitin protein ligase activity"/>
    <property type="evidence" value="ECO:0007669"/>
    <property type="project" value="UniProtKB-EC"/>
</dbReference>
<dbReference type="PANTHER" id="PTHR46803">
    <property type="entry name" value="E3 UBIQUITIN-PROTEIN LIGASE CHIP"/>
    <property type="match status" value="1"/>
</dbReference>
<dbReference type="SMART" id="SM00028">
    <property type="entry name" value="TPR"/>
    <property type="match status" value="3"/>
</dbReference>
<dbReference type="PROSITE" id="PS51698">
    <property type="entry name" value="U_BOX"/>
    <property type="match status" value="1"/>
</dbReference>
<dbReference type="OrthoDB" id="629492at2759"/>